<dbReference type="NCBIfam" id="TIGR02282">
    <property type="entry name" value="MltB"/>
    <property type="match status" value="1"/>
</dbReference>
<dbReference type="Gene3D" id="1.10.8.350">
    <property type="entry name" value="Bacterial muramidase"/>
    <property type="match status" value="1"/>
</dbReference>
<dbReference type="GO" id="GO:0009253">
    <property type="term" value="P:peptidoglycan catabolic process"/>
    <property type="evidence" value="ECO:0007669"/>
    <property type="project" value="TreeGrafter"/>
</dbReference>
<evidence type="ECO:0000313" key="5">
    <source>
        <dbReference type="EMBL" id="RBP43241.1"/>
    </source>
</evidence>
<dbReference type="PANTHER" id="PTHR30163">
    <property type="entry name" value="MEMBRANE-BOUND LYTIC MUREIN TRANSGLYCOSYLASE B"/>
    <property type="match status" value="1"/>
</dbReference>
<feature type="signal peptide" evidence="3">
    <location>
        <begin position="1"/>
        <end position="18"/>
    </location>
</feature>
<proteinExistence type="predicted"/>
<dbReference type="InterPro" id="IPR023346">
    <property type="entry name" value="Lysozyme-like_dom_sf"/>
</dbReference>
<dbReference type="Proteomes" id="UP000253628">
    <property type="component" value="Unassembled WGS sequence"/>
</dbReference>
<name>A0A366HM04_9BURK</name>
<gene>
    <name evidence="5" type="ORF">DFR37_101369</name>
</gene>
<keyword evidence="3" id="KW-0732">Signal</keyword>
<feature type="active site" evidence="1">
    <location>
        <position position="183"/>
    </location>
</feature>
<dbReference type="Gene3D" id="1.10.530.10">
    <property type="match status" value="1"/>
</dbReference>
<dbReference type="EMBL" id="QNRQ01000001">
    <property type="protein sequence ID" value="RBP43241.1"/>
    <property type="molecule type" value="Genomic_DNA"/>
</dbReference>
<dbReference type="CDD" id="cd13399">
    <property type="entry name" value="Slt35-like"/>
    <property type="match status" value="1"/>
</dbReference>
<feature type="chain" id="PRO_5016637529" evidence="3">
    <location>
        <begin position="19"/>
        <end position="401"/>
    </location>
</feature>
<sequence length="401" mass="43573">MFKPAHVLQVALVAIVLAGCASSPKTPVTALPADTQAQSAAASAPAENGAATGKGSPSQRNGRASVAAARSAQGQEGFLAPNGTLLPDVQVYAAQVAQTRNIPLAQVQSLLKEARYNATVARLMTPSPTRIRRSWFTYRNRFIEPVRIKAGVQFWQEHRAKLDSVAKQYGVPPSIIVAIIGVETIYGRHMGNFRILDALATLGFRHPDTARPERSQLFRDQLADLIQLDARRELDARTETGSFAGAMGLPQFMPGSILRYAVDGDKDGHIDLRTSPDDAIASVASFLRQHGWQPGLPVFAPVALPGDAAKLVKGGLEPTYTWEQLRQLGARERQSPPPYAWREHLLGIVDLLDEPRGTAEYRTGTPNFFAITHYNRSYFYAASVADLAQELANRVGYGAPN</sequence>
<evidence type="ECO:0000259" key="4">
    <source>
        <dbReference type="Pfam" id="PF13406"/>
    </source>
</evidence>
<dbReference type="RefSeq" id="WP_113931859.1">
    <property type="nucleotide sequence ID" value="NZ_JACCEU010000001.1"/>
</dbReference>
<organism evidence="5 6">
    <name type="scientific">Eoetvoesiella caeni</name>
    <dbReference type="NCBI Taxonomy" id="645616"/>
    <lineage>
        <taxon>Bacteria</taxon>
        <taxon>Pseudomonadati</taxon>
        <taxon>Pseudomonadota</taxon>
        <taxon>Betaproteobacteria</taxon>
        <taxon>Burkholderiales</taxon>
        <taxon>Alcaligenaceae</taxon>
        <taxon>Eoetvoesiella</taxon>
    </lineage>
</organism>
<dbReference type="SUPFAM" id="SSF53955">
    <property type="entry name" value="Lysozyme-like"/>
    <property type="match status" value="1"/>
</dbReference>
<dbReference type="AlphaFoldDB" id="A0A366HM04"/>
<keyword evidence="6" id="KW-1185">Reference proteome</keyword>
<evidence type="ECO:0000256" key="1">
    <source>
        <dbReference type="PIRSR" id="PIRSR611757-1"/>
    </source>
</evidence>
<dbReference type="PROSITE" id="PS51257">
    <property type="entry name" value="PROKAR_LIPOPROTEIN"/>
    <property type="match status" value="1"/>
</dbReference>
<accession>A0A366HM04</accession>
<feature type="region of interest" description="Disordered" evidence="2">
    <location>
        <begin position="39"/>
        <end position="67"/>
    </location>
</feature>
<dbReference type="OrthoDB" id="9772911at2"/>
<dbReference type="GO" id="GO:0008933">
    <property type="term" value="F:peptidoglycan lytic transglycosylase activity"/>
    <property type="evidence" value="ECO:0007669"/>
    <property type="project" value="TreeGrafter"/>
</dbReference>
<protein>
    <submittedName>
        <fullName evidence="5">Membrane-bound lytic murein transglycosylase B</fullName>
    </submittedName>
</protein>
<dbReference type="InterPro" id="IPR043426">
    <property type="entry name" value="MltB-like"/>
</dbReference>
<reference evidence="5 6" key="1">
    <citation type="submission" date="2018-06" db="EMBL/GenBank/DDBJ databases">
        <title>Genomic Encyclopedia of Type Strains, Phase IV (KMG-IV): sequencing the most valuable type-strain genomes for metagenomic binning, comparative biology and taxonomic classification.</title>
        <authorList>
            <person name="Goeker M."/>
        </authorList>
    </citation>
    <scope>NUCLEOTIDE SEQUENCE [LARGE SCALE GENOMIC DNA]</scope>
    <source>
        <strain evidence="5 6">DSM 25520</strain>
    </source>
</reference>
<evidence type="ECO:0000256" key="3">
    <source>
        <dbReference type="SAM" id="SignalP"/>
    </source>
</evidence>
<dbReference type="InterPro" id="IPR031304">
    <property type="entry name" value="SLT_2"/>
</dbReference>
<evidence type="ECO:0000256" key="2">
    <source>
        <dbReference type="SAM" id="MobiDB-lite"/>
    </source>
</evidence>
<evidence type="ECO:0000313" key="6">
    <source>
        <dbReference type="Proteomes" id="UP000253628"/>
    </source>
</evidence>
<dbReference type="PANTHER" id="PTHR30163:SF9">
    <property type="entry name" value="MEMBRANE-BOUND LYTIC MUREIN TRANSGLYCOSYLASE B"/>
    <property type="match status" value="1"/>
</dbReference>
<feature type="compositionally biased region" description="Low complexity" evidence="2">
    <location>
        <begin position="39"/>
        <end position="53"/>
    </location>
</feature>
<dbReference type="InterPro" id="IPR011757">
    <property type="entry name" value="Lytic_transglycosylase_MltB"/>
</dbReference>
<dbReference type="Pfam" id="PF13406">
    <property type="entry name" value="SLT_2"/>
    <property type="match status" value="1"/>
</dbReference>
<feature type="domain" description="Transglycosylase SLT" evidence="4">
    <location>
        <begin position="94"/>
        <end position="389"/>
    </location>
</feature>
<comment type="caution">
    <text evidence="5">The sequence shown here is derived from an EMBL/GenBank/DDBJ whole genome shotgun (WGS) entry which is preliminary data.</text>
</comment>